<dbReference type="PROSITE" id="PS51349">
    <property type="entry name" value="FMN_HYDROXY_ACID_DH_2"/>
    <property type="match status" value="1"/>
</dbReference>
<dbReference type="InterPro" id="IPR013785">
    <property type="entry name" value="Aldolase_TIM"/>
</dbReference>
<dbReference type="AlphaFoldDB" id="A0A813J1R0"/>
<proteinExistence type="inferred from homology"/>
<dbReference type="InterPro" id="IPR000262">
    <property type="entry name" value="FMN-dep_DH"/>
</dbReference>
<evidence type="ECO:0000259" key="8">
    <source>
        <dbReference type="PROSITE" id="PS50255"/>
    </source>
</evidence>
<evidence type="ECO:0000256" key="3">
    <source>
        <dbReference type="ARBA" id="ARBA00007200"/>
    </source>
</evidence>
<evidence type="ECO:0000259" key="9">
    <source>
        <dbReference type="PROSITE" id="PS51349"/>
    </source>
</evidence>
<dbReference type="GO" id="GO:0016491">
    <property type="term" value="F:oxidoreductase activity"/>
    <property type="evidence" value="ECO:0007669"/>
    <property type="project" value="UniProtKB-KW"/>
</dbReference>
<evidence type="ECO:0000256" key="2">
    <source>
        <dbReference type="ARBA" id="ARBA00004141"/>
    </source>
</evidence>
<dbReference type="PANTHER" id="PTHR10578">
    <property type="entry name" value="S -2-HYDROXY-ACID OXIDASE-RELATED"/>
    <property type="match status" value="1"/>
</dbReference>
<evidence type="ECO:0000256" key="6">
    <source>
        <dbReference type="ARBA" id="ARBA00023002"/>
    </source>
</evidence>
<dbReference type="Pfam" id="PF00173">
    <property type="entry name" value="Cyt-b5"/>
    <property type="match status" value="1"/>
</dbReference>
<evidence type="ECO:0000256" key="4">
    <source>
        <dbReference type="ARBA" id="ARBA00022692"/>
    </source>
</evidence>
<evidence type="ECO:0000256" key="1">
    <source>
        <dbReference type="ARBA" id="ARBA00001917"/>
    </source>
</evidence>
<organism evidence="10 11">
    <name type="scientific">Polarella glacialis</name>
    <name type="common">Dinoflagellate</name>
    <dbReference type="NCBI Taxonomy" id="89957"/>
    <lineage>
        <taxon>Eukaryota</taxon>
        <taxon>Sar</taxon>
        <taxon>Alveolata</taxon>
        <taxon>Dinophyceae</taxon>
        <taxon>Suessiales</taxon>
        <taxon>Suessiaceae</taxon>
        <taxon>Polarella</taxon>
    </lineage>
</organism>
<evidence type="ECO:0000256" key="7">
    <source>
        <dbReference type="ARBA" id="ARBA00023136"/>
    </source>
</evidence>
<protein>
    <recommendedName>
        <fullName evidence="12">Cytochrome b5 heme-binding domain-containing protein</fullName>
    </recommendedName>
</protein>
<dbReference type="Pfam" id="PF20519">
    <property type="entry name" value="Polycystin_dom"/>
    <property type="match status" value="1"/>
</dbReference>
<evidence type="ECO:0000313" key="10">
    <source>
        <dbReference type="EMBL" id="CAE8662837.1"/>
    </source>
</evidence>
<accession>A0A813J1R0</accession>
<dbReference type="InterPro" id="IPR036400">
    <property type="entry name" value="Cyt_B5-like_heme/steroid_sf"/>
</dbReference>
<gene>
    <name evidence="10" type="ORF">PGLA2088_LOCUS15040</name>
</gene>
<evidence type="ECO:0000313" key="11">
    <source>
        <dbReference type="Proteomes" id="UP000626109"/>
    </source>
</evidence>
<dbReference type="PANTHER" id="PTHR10578:SF148">
    <property type="entry name" value="L-LACTATE DEHYDROGENASE (CYTOCHROME)"/>
    <property type="match status" value="1"/>
</dbReference>
<evidence type="ECO:0000256" key="5">
    <source>
        <dbReference type="ARBA" id="ARBA00022989"/>
    </source>
</evidence>
<dbReference type="Pfam" id="PF01070">
    <property type="entry name" value="FMN_dh"/>
    <property type="match status" value="1"/>
</dbReference>
<comment type="caution">
    <text evidence="10">The sequence shown here is derived from an EMBL/GenBank/DDBJ whole genome shotgun (WGS) entry which is preliminary data.</text>
</comment>
<dbReference type="Gene3D" id="3.20.20.70">
    <property type="entry name" value="Aldolase class I"/>
    <property type="match status" value="1"/>
</dbReference>
<dbReference type="EMBL" id="CAJNNW010018404">
    <property type="protein sequence ID" value="CAE8662837.1"/>
    <property type="molecule type" value="Genomic_DNA"/>
</dbReference>
<comment type="cofactor">
    <cofactor evidence="1">
        <name>FMN</name>
        <dbReference type="ChEBI" id="CHEBI:58210"/>
    </cofactor>
</comment>
<dbReference type="Proteomes" id="UP000626109">
    <property type="component" value="Unassembled WGS sequence"/>
</dbReference>
<comment type="similarity">
    <text evidence="3">Belongs to the polycystin family.</text>
</comment>
<feature type="domain" description="Cytochrome b5 heme-binding" evidence="8">
    <location>
        <begin position="152"/>
        <end position="234"/>
    </location>
</feature>
<keyword evidence="5" id="KW-1133">Transmembrane helix</keyword>
<dbReference type="PROSITE" id="PS50255">
    <property type="entry name" value="CYTOCHROME_B5_2"/>
    <property type="match status" value="1"/>
</dbReference>
<dbReference type="SUPFAM" id="SSF51395">
    <property type="entry name" value="FMN-linked oxidoreductases"/>
    <property type="match status" value="1"/>
</dbReference>
<keyword evidence="4" id="KW-0812">Transmembrane</keyword>
<dbReference type="SMART" id="SM01117">
    <property type="entry name" value="Cyt-b5"/>
    <property type="match status" value="1"/>
</dbReference>
<evidence type="ECO:0008006" key="12">
    <source>
        <dbReference type="Google" id="ProtNLM"/>
    </source>
</evidence>
<dbReference type="InterPro" id="IPR046791">
    <property type="entry name" value="Polycystin_dom"/>
</dbReference>
<dbReference type="GO" id="GO:0016020">
    <property type="term" value="C:membrane"/>
    <property type="evidence" value="ECO:0007669"/>
    <property type="project" value="UniProtKB-SubCell"/>
</dbReference>
<sequence length="629" mass="69077">MAAQKVNPASFPISTITDVNMLYRYLEEVLVPSLYENNTDTQMALEQSAALHPIDASNRMLGTVRLRQARVSIQEDCQVTPLFSQYKVACYPGFTESTQSMDPYGPELRFKYSDDSLGGAYTGQFNTCPDLQGPWDKPDREALRTSGMADAVKTMSMDEVAKHNTKEDCWVVLYGKAYDLSKFARVHPGGAKLITDAAGMDATALFDPIHPKDIMEKLLKPEVLKCVVEPGSIKPAQVAKVPEKKKAAPKKKVASQGAEEEEWVFKKPPLAAMLNSFDFESVAREVMEPQAWGYYSSGGDDEITLRDNHLAFQRITMRPRILVNVKEIDLRTTMLGIPCSLPLYFTATALAKLAHQDGHEGAEAEGSAVAQAGHQLALGDVVLDALSEEDARLLRTMVGAAQWLALSRPDIHDSAQAYADANFAGEVGIESSREYTSGGVIALQGVVLTTYGRTQSLVARSAAEVELLALDSGLAEALFVQSSMMDMDRDADLIPVQAWTDSTACLRIAQRLRVGKLRHLANQEVRRTRQVELAKTDCEPKVADNLIKHLQPAKLEHAAPEVVEHFHWSAADSSKAGDKFANLQVDFVRYATATTAVIVQLTCRVDFVHATANTTVIETVQKTHARHAQ</sequence>
<dbReference type="SUPFAM" id="SSF55856">
    <property type="entry name" value="Cytochrome b5-like heme/steroid binding domain"/>
    <property type="match status" value="1"/>
</dbReference>
<name>A0A813J1R0_POLGL</name>
<reference evidence="10" key="1">
    <citation type="submission" date="2021-02" db="EMBL/GenBank/DDBJ databases">
        <authorList>
            <person name="Dougan E. K."/>
            <person name="Rhodes N."/>
            <person name="Thang M."/>
            <person name="Chan C."/>
        </authorList>
    </citation>
    <scope>NUCLEOTIDE SEQUENCE</scope>
</reference>
<feature type="domain" description="FMN hydroxy acid dehydrogenase" evidence="9">
    <location>
        <begin position="268"/>
        <end position="418"/>
    </location>
</feature>
<comment type="subcellular location">
    <subcellularLocation>
        <location evidence="2">Membrane</location>
        <topology evidence="2">Multi-pass membrane protein</topology>
    </subcellularLocation>
</comment>
<keyword evidence="6" id="KW-0560">Oxidoreductase</keyword>
<dbReference type="InterPro" id="IPR001199">
    <property type="entry name" value="Cyt_B5-like_heme/steroid-bd"/>
</dbReference>
<dbReference type="InterPro" id="IPR037396">
    <property type="entry name" value="FMN_HAD"/>
</dbReference>
<keyword evidence="7" id="KW-0472">Membrane</keyword>
<dbReference type="Gene3D" id="3.10.120.10">
    <property type="entry name" value="Cytochrome b5-like heme/steroid binding domain"/>
    <property type="match status" value="1"/>
</dbReference>